<name>A0A371PAM6_9ACTN</name>
<keyword evidence="2" id="KW-1185">Reference proteome</keyword>
<evidence type="ECO:0008006" key="3">
    <source>
        <dbReference type="Google" id="ProtNLM"/>
    </source>
</evidence>
<comment type="caution">
    <text evidence="1">The sequence shown here is derived from an EMBL/GenBank/DDBJ whole genome shotgun (WGS) entry which is preliminary data.</text>
</comment>
<reference evidence="1 2" key="1">
    <citation type="submission" date="2018-08" db="EMBL/GenBank/DDBJ databases">
        <title>Aeromicrobium sp. M2KJ-4, whole genome shotgun sequence.</title>
        <authorList>
            <person name="Tuo L."/>
        </authorList>
    </citation>
    <scope>NUCLEOTIDE SEQUENCE [LARGE SCALE GENOMIC DNA]</scope>
    <source>
        <strain evidence="1 2">M2KJ-4</strain>
    </source>
</reference>
<protein>
    <recommendedName>
        <fullName evidence="3">Lipoprotein</fullName>
    </recommendedName>
</protein>
<organism evidence="1 2">
    <name type="scientific">Aeromicrobium endophyticum</name>
    <dbReference type="NCBI Taxonomy" id="2292704"/>
    <lineage>
        <taxon>Bacteria</taxon>
        <taxon>Bacillati</taxon>
        <taxon>Actinomycetota</taxon>
        <taxon>Actinomycetes</taxon>
        <taxon>Propionibacteriales</taxon>
        <taxon>Nocardioidaceae</taxon>
        <taxon>Aeromicrobium</taxon>
    </lineage>
</organism>
<dbReference type="EMBL" id="QUBR01000001">
    <property type="protein sequence ID" value="REK72993.1"/>
    <property type="molecule type" value="Genomic_DNA"/>
</dbReference>
<proteinExistence type="predicted"/>
<dbReference type="AlphaFoldDB" id="A0A371PAM6"/>
<accession>A0A371PAM6</accession>
<dbReference type="PROSITE" id="PS51257">
    <property type="entry name" value="PROKAR_LIPOPROTEIN"/>
    <property type="match status" value="1"/>
</dbReference>
<dbReference type="Proteomes" id="UP000265581">
    <property type="component" value="Unassembled WGS sequence"/>
</dbReference>
<gene>
    <name evidence="1" type="ORF">DX116_05225</name>
</gene>
<sequence length="147" mass="15215">MRIAMAGVVALAGTLAACGSSSDGDDYCRQLKTSVSAFANLDSGNFPDVVRAYHRLAEAAPDEVKADWQTLDTTMTALDKALRAADITLGELPGTPTQTMPAGVDPAKVRDVTAAASKLRSPAFTKAATAVQEHGEKVCGVTTSETS</sequence>
<evidence type="ECO:0000313" key="1">
    <source>
        <dbReference type="EMBL" id="REK72993.1"/>
    </source>
</evidence>
<evidence type="ECO:0000313" key="2">
    <source>
        <dbReference type="Proteomes" id="UP000265581"/>
    </source>
</evidence>